<accession>A0ABT3E227</accession>
<dbReference type="EMBL" id="JAOZFE010000001">
    <property type="protein sequence ID" value="MCW0952484.1"/>
    <property type="molecule type" value="Genomic_DNA"/>
</dbReference>
<sequence length="162" mass="19077">MQNWQHDQAYREIVDGLLAEPSVQHLSDYIQHHHTDRLTHSISVSYRSYRIAKRLHLNATAVARAGILHDLFYYDWRETKFESGNHAYIHPRIALRNAERLTPLSPMERDIILKHMWGVTAALPKYRESLLVDIVDDYVAVTEFFIPTKRRVKNILSHVKNH</sequence>
<dbReference type="SUPFAM" id="SSF109604">
    <property type="entry name" value="HD-domain/PDEase-like"/>
    <property type="match status" value="1"/>
</dbReference>
<keyword evidence="3" id="KW-1185">Reference proteome</keyword>
<dbReference type="InterPro" id="IPR006674">
    <property type="entry name" value="HD_domain"/>
</dbReference>
<protein>
    <submittedName>
        <fullName evidence="2">HD domain-containing protein</fullName>
    </submittedName>
</protein>
<dbReference type="Gene3D" id="1.10.3210.10">
    <property type="entry name" value="Hypothetical protein af1432"/>
    <property type="match status" value="1"/>
</dbReference>
<proteinExistence type="predicted"/>
<comment type="caution">
    <text evidence="2">The sequence shown here is derived from an EMBL/GenBank/DDBJ whole genome shotgun (WGS) entry which is preliminary data.</text>
</comment>
<gene>
    <name evidence="2" type="ORF">OIT44_00035</name>
</gene>
<evidence type="ECO:0000259" key="1">
    <source>
        <dbReference type="Pfam" id="PF01966"/>
    </source>
</evidence>
<feature type="domain" description="HD" evidence="1">
    <location>
        <begin position="37"/>
        <end position="137"/>
    </location>
</feature>
<dbReference type="Pfam" id="PF01966">
    <property type="entry name" value="HD"/>
    <property type="match status" value="1"/>
</dbReference>
<organism evidence="2 3">
    <name type="scientific">Weissella ceti</name>
    <dbReference type="NCBI Taxonomy" id="759620"/>
    <lineage>
        <taxon>Bacteria</taxon>
        <taxon>Bacillati</taxon>
        <taxon>Bacillota</taxon>
        <taxon>Bacilli</taxon>
        <taxon>Lactobacillales</taxon>
        <taxon>Lactobacillaceae</taxon>
        <taxon>Weissella</taxon>
    </lineage>
</organism>
<dbReference type="Proteomes" id="UP001526225">
    <property type="component" value="Unassembled WGS sequence"/>
</dbReference>
<evidence type="ECO:0000313" key="2">
    <source>
        <dbReference type="EMBL" id="MCW0952484.1"/>
    </source>
</evidence>
<evidence type="ECO:0000313" key="3">
    <source>
        <dbReference type="Proteomes" id="UP001526225"/>
    </source>
</evidence>
<dbReference type="RefSeq" id="WP_213408771.1">
    <property type="nucleotide sequence ID" value="NZ_CP074441.1"/>
</dbReference>
<reference evidence="2 3" key="1">
    <citation type="submission" date="2022-10" db="EMBL/GenBank/DDBJ databases">
        <title>Weissella fermenti sp. nov., isolated from fermented cabbage.</title>
        <authorList>
            <person name="Lee J.K."/>
            <person name="Baek J.H."/>
            <person name="Choi D.G."/>
            <person name="Kim J.M."/>
            <person name="Jeon C.O."/>
        </authorList>
    </citation>
    <scope>NUCLEOTIDE SEQUENCE [LARGE SCALE GENOMIC DNA]</scope>
    <source>
        <strain evidence="2 3">KACC 18534</strain>
    </source>
</reference>
<name>A0ABT3E227_9LACO</name>